<dbReference type="InterPro" id="IPR033738">
    <property type="entry name" value="AsnB_N"/>
</dbReference>
<evidence type="ECO:0000259" key="11">
    <source>
        <dbReference type="PROSITE" id="PS51278"/>
    </source>
</evidence>
<evidence type="ECO:0000256" key="2">
    <source>
        <dbReference type="ARBA" id="ARBA00005752"/>
    </source>
</evidence>
<dbReference type="InterPro" id="IPR029055">
    <property type="entry name" value="Ntn_hydrolases_N"/>
</dbReference>
<reference evidence="12" key="1">
    <citation type="submission" date="2021-01" db="EMBL/GenBank/DDBJ databases">
        <title>Whole genome shotgun sequence of Virgisporangium ochraceum NBRC 16418.</title>
        <authorList>
            <person name="Komaki H."/>
            <person name="Tamura T."/>
        </authorList>
    </citation>
    <scope>NUCLEOTIDE SEQUENCE</scope>
    <source>
        <strain evidence="12">NBRC 16418</strain>
    </source>
</reference>
<dbReference type="GO" id="GO:0006529">
    <property type="term" value="P:asparagine biosynthetic process"/>
    <property type="evidence" value="ECO:0007669"/>
    <property type="project" value="UniProtKB-KW"/>
</dbReference>
<comment type="similarity">
    <text evidence="2">Belongs to the asparagine synthetase family.</text>
</comment>
<dbReference type="PANTHER" id="PTHR43284">
    <property type="entry name" value="ASPARAGINE SYNTHETASE (GLUTAMINE-HYDROLYZING)"/>
    <property type="match status" value="1"/>
</dbReference>
<dbReference type="InterPro" id="IPR006426">
    <property type="entry name" value="Asn_synth_AEB"/>
</dbReference>
<dbReference type="PROSITE" id="PS51278">
    <property type="entry name" value="GATASE_TYPE_2"/>
    <property type="match status" value="1"/>
</dbReference>
<sequence>MCGFLVFIGPNGAVDVRFAEALETIHHRGPDASGMEAVDGAVFGFKRLSIIEIADGQQPVRYGRWTVVFNGEIYNYRELREELLTVATAPIVSEADVIAAAFEHWGPSALHRFRGMFALVAWDAETGTGYAARDPFGIKPLYHARTPEGLYLASEKKALQPFVTTTGRVDHDALSHYMSMQYVPEPATLTPHVRRLQAGHLLTVRAGDPEPVVEAYFRPSFRPVAAYSGGGERAAVSVVRDALRDSVHRHLLAEVPVGAFLSSGVDSTAVVALAREVVPDLRTYTVGFTGDTYSEVDVAQRTARHLGVELTATFVTPQDVIEALPRIVWHLDDPVADPALVPLYFLARRAARDVTVVLSGEGADELFGGYEIYREPASLAAVAGLPPSLKRGLRKLSTVLPEGVKGRSFLDRATTPIEERYWGNARIFTPEQKADLLQGHVVPLTDVTGPVYDRAAGLDPVSAMQYVDLNTWLPGDILTKADRMTMAHSLELRVPFLDRVVYAAAAALPPELKLARTTKYALREAVRGIVPDFIVDRPKLGFPTPTRAWLRGPVGEWAGDVFAASDAGDLVDLAYVQSLLTMHRVGRADHARKIWTVLMFCLWHAQATAPAPAVPSFARPATRMVPAPV</sequence>
<name>A0A8J4EDC1_9ACTN</name>
<evidence type="ECO:0000256" key="8">
    <source>
        <dbReference type="ARBA" id="ARBA00048741"/>
    </source>
</evidence>
<keyword evidence="6 9" id="KW-0061">Asparagine biosynthesis</keyword>
<evidence type="ECO:0000256" key="7">
    <source>
        <dbReference type="ARBA" id="ARBA00022962"/>
    </source>
</evidence>
<dbReference type="InterPro" id="IPR014729">
    <property type="entry name" value="Rossmann-like_a/b/a_fold"/>
</dbReference>
<dbReference type="InterPro" id="IPR051786">
    <property type="entry name" value="ASN_synthetase/amidase"/>
</dbReference>
<dbReference type="SUPFAM" id="SSF56235">
    <property type="entry name" value="N-terminal nucleophile aminohydrolases (Ntn hydrolases)"/>
    <property type="match status" value="1"/>
</dbReference>
<dbReference type="AlphaFoldDB" id="A0A8J4EDC1"/>
<feature type="site" description="Important for beta-aspartyl-AMP intermediate formation" evidence="10">
    <location>
        <position position="361"/>
    </location>
</feature>
<dbReference type="CDD" id="cd00712">
    <property type="entry name" value="AsnB"/>
    <property type="match status" value="1"/>
</dbReference>
<dbReference type="InterPro" id="IPR017932">
    <property type="entry name" value="GATase_2_dom"/>
</dbReference>
<dbReference type="Pfam" id="PF00733">
    <property type="entry name" value="Asn_synthase"/>
    <property type="match status" value="1"/>
</dbReference>
<dbReference type="NCBIfam" id="TIGR01536">
    <property type="entry name" value="asn_synth_AEB"/>
    <property type="match status" value="1"/>
</dbReference>
<keyword evidence="7 9" id="KW-0315">Glutamine amidotransferase</keyword>
<evidence type="ECO:0000256" key="4">
    <source>
        <dbReference type="ARBA" id="ARBA00022741"/>
    </source>
</evidence>
<keyword evidence="4" id="KW-0547">Nucleotide-binding</keyword>
<dbReference type="EMBL" id="BOPH01000031">
    <property type="protein sequence ID" value="GIJ67797.1"/>
    <property type="molecule type" value="Genomic_DNA"/>
</dbReference>
<dbReference type="GO" id="GO:0005524">
    <property type="term" value="F:ATP binding"/>
    <property type="evidence" value="ECO:0007669"/>
    <property type="project" value="UniProtKB-KW"/>
</dbReference>
<evidence type="ECO:0000256" key="5">
    <source>
        <dbReference type="ARBA" id="ARBA00022840"/>
    </source>
</evidence>
<dbReference type="GO" id="GO:0005829">
    <property type="term" value="C:cytosol"/>
    <property type="evidence" value="ECO:0007669"/>
    <property type="project" value="TreeGrafter"/>
</dbReference>
<dbReference type="PANTHER" id="PTHR43284:SF1">
    <property type="entry name" value="ASPARAGINE SYNTHETASE"/>
    <property type="match status" value="1"/>
</dbReference>
<proteinExistence type="inferred from homology"/>
<dbReference type="Pfam" id="PF13537">
    <property type="entry name" value="GATase_7"/>
    <property type="match status" value="1"/>
</dbReference>
<protein>
    <recommendedName>
        <fullName evidence="3">asparagine synthase (glutamine-hydrolyzing)</fullName>
        <ecNumber evidence="3">6.3.5.4</ecNumber>
    </recommendedName>
</protein>
<dbReference type="EC" id="6.3.5.4" evidence="3"/>
<evidence type="ECO:0000313" key="12">
    <source>
        <dbReference type="EMBL" id="GIJ67797.1"/>
    </source>
</evidence>
<dbReference type="RefSeq" id="WP_203927734.1">
    <property type="nucleotide sequence ID" value="NZ_BOPH01000031.1"/>
</dbReference>
<dbReference type="InterPro" id="IPR001962">
    <property type="entry name" value="Asn_synthase"/>
</dbReference>
<dbReference type="CDD" id="cd01991">
    <property type="entry name" value="Asn_synthase_B_C"/>
    <property type="match status" value="1"/>
</dbReference>
<evidence type="ECO:0000256" key="10">
    <source>
        <dbReference type="PIRSR" id="PIRSR001589-3"/>
    </source>
</evidence>
<dbReference type="Gene3D" id="3.60.20.10">
    <property type="entry name" value="Glutamine Phosphoribosylpyrophosphate, subunit 1, domain 1"/>
    <property type="match status" value="1"/>
</dbReference>
<evidence type="ECO:0000256" key="9">
    <source>
        <dbReference type="PIRSR" id="PIRSR001589-1"/>
    </source>
</evidence>
<gene>
    <name evidence="12" type="primary">asnB_2</name>
    <name evidence="12" type="ORF">Voc01_027140</name>
</gene>
<comment type="catalytic activity">
    <reaction evidence="8">
        <text>L-aspartate + L-glutamine + ATP + H2O = L-asparagine + L-glutamate + AMP + diphosphate + H(+)</text>
        <dbReference type="Rhea" id="RHEA:12228"/>
        <dbReference type="ChEBI" id="CHEBI:15377"/>
        <dbReference type="ChEBI" id="CHEBI:15378"/>
        <dbReference type="ChEBI" id="CHEBI:29985"/>
        <dbReference type="ChEBI" id="CHEBI:29991"/>
        <dbReference type="ChEBI" id="CHEBI:30616"/>
        <dbReference type="ChEBI" id="CHEBI:33019"/>
        <dbReference type="ChEBI" id="CHEBI:58048"/>
        <dbReference type="ChEBI" id="CHEBI:58359"/>
        <dbReference type="ChEBI" id="CHEBI:456215"/>
        <dbReference type="EC" id="6.3.5.4"/>
    </reaction>
</comment>
<dbReference type="PIRSF" id="PIRSF001589">
    <property type="entry name" value="Asn_synthetase_glu-h"/>
    <property type="match status" value="1"/>
</dbReference>
<keyword evidence="5" id="KW-0067">ATP-binding</keyword>
<comment type="pathway">
    <text evidence="1">Amino-acid biosynthesis; L-asparagine biosynthesis; L-asparagine from L-aspartate (L-Gln route): step 1/1.</text>
</comment>
<dbReference type="Gene3D" id="3.40.50.620">
    <property type="entry name" value="HUPs"/>
    <property type="match status" value="1"/>
</dbReference>
<accession>A0A8J4EDC1</accession>
<feature type="domain" description="Glutamine amidotransferase type-2" evidence="11">
    <location>
        <begin position="2"/>
        <end position="207"/>
    </location>
</feature>
<dbReference type="GO" id="GO:0004066">
    <property type="term" value="F:asparagine synthase (glutamine-hydrolyzing) activity"/>
    <property type="evidence" value="ECO:0007669"/>
    <property type="project" value="UniProtKB-EC"/>
</dbReference>
<keyword evidence="9" id="KW-0028">Amino-acid biosynthesis</keyword>
<comment type="caution">
    <text evidence="12">The sequence shown here is derived from an EMBL/GenBank/DDBJ whole genome shotgun (WGS) entry which is preliminary data.</text>
</comment>
<keyword evidence="13" id="KW-1185">Reference proteome</keyword>
<evidence type="ECO:0000256" key="1">
    <source>
        <dbReference type="ARBA" id="ARBA00005187"/>
    </source>
</evidence>
<evidence type="ECO:0000256" key="6">
    <source>
        <dbReference type="ARBA" id="ARBA00022888"/>
    </source>
</evidence>
<organism evidence="12 13">
    <name type="scientific">Virgisporangium ochraceum</name>
    <dbReference type="NCBI Taxonomy" id="65505"/>
    <lineage>
        <taxon>Bacteria</taxon>
        <taxon>Bacillati</taxon>
        <taxon>Actinomycetota</taxon>
        <taxon>Actinomycetes</taxon>
        <taxon>Micromonosporales</taxon>
        <taxon>Micromonosporaceae</taxon>
        <taxon>Virgisporangium</taxon>
    </lineage>
</organism>
<evidence type="ECO:0000313" key="13">
    <source>
        <dbReference type="Proteomes" id="UP000635606"/>
    </source>
</evidence>
<dbReference type="Proteomes" id="UP000635606">
    <property type="component" value="Unassembled WGS sequence"/>
</dbReference>
<feature type="active site" description="For GATase activity" evidence="9">
    <location>
        <position position="2"/>
    </location>
</feature>
<evidence type="ECO:0000256" key="3">
    <source>
        <dbReference type="ARBA" id="ARBA00012737"/>
    </source>
</evidence>
<dbReference type="SUPFAM" id="SSF52402">
    <property type="entry name" value="Adenine nucleotide alpha hydrolases-like"/>
    <property type="match status" value="1"/>
</dbReference>